<feature type="domain" description="HTH araC/xylS-type" evidence="4">
    <location>
        <begin position="155"/>
        <end position="256"/>
    </location>
</feature>
<dbReference type="InterPro" id="IPR046532">
    <property type="entry name" value="DUF6597"/>
</dbReference>
<reference evidence="5 6" key="1">
    <citation type="submission" date="2022-04" db="EMBL/GenBank/DDBJ databases">
        <title>Hymenobacter sp. isolated from the air.</title>
        <authorList>
            <person name="Won M."/>
            <person name="Lee C.-M."/>
            <person name="Woen H.-Y."/>
            <person name="Kwon S.-W."/>
        </authorList>
    </citation>
    <scope>NUCLEOTIDE SEQUENCE [LARGE SCALE GENOMIC DNA]</scope>
    <source>
        <strain evidence="6">5116 S-27</strain>
    </source>
</reference>
<dbReference type="Pfam" id="PF20240">
    <property type="entry name" value="DUF6597"/>
    <property type="match status" value="1"/>
</dbReference>
<dbReference type="InterPro" id="IPR050204">
    <property type="entry name" value="AraC_XylS_family_regulators"/>
</dbReference>
<dbReference type="Pfam" id="PF12833">
    <property type="entry name" value="HTH_18"/>
    <property type="match status" value="1"/>
</dbReference>
<evidence type="ECO:0000256" key="1">
    <source>
        <dbReference type="ARBA" id="ARBA00023015"/>
    </source>
</evidence>
<evidence type="ECO:0000256" key="3">
    <source>
        <dbReference type="ARBA" id="ARBA00023163"/>
    </source>
</evidence>
<organism evidence="5 6">
    <name type="scientific">Hymenobacter cellulosivorans</name>
    <dbReference type="NCBI Taxonomy" id="2932249"/>
    <lineage>
        <taxon>Bacteria</taxon>
        <taxon>Pseudomonadati</taxon>
        <taxon>Bacteroidota</taxon>
        <taxon>Cytophagia</taxon>
        <taxon>Cytophagales</taxon>
        <taxon>Hymenobacteraceae</taxon>
        <taxon>Hymenobacter</taxon>
    </lineage>
</organism>
<protein>
    <submittedName>
        <fullName evidence="5">Helix-turn-helix domain-containing protein</fullName>
    </submittedName>
</protein>
<dbReference type="RefSeq" id="WP_244724799.1">
    <property type="nucleotide sequence ID" value="NZ_CP095049.1"/>
</dbReference>
<keyword evidence="2" id="KW-0238">DNA-binding</keyword>
<gene>
    <name evidence="5" type="ORF">MUN80_12950</name>
</gene>
<proteinExistence type="predicted"/>
<keyword evidence="6" id="KW-1185">Reference proteome</keyword>
<keyword evidence="3" id="KW-0804">Transcription</keyword>
<dbReference type="PROSITE" id="PS01124">
    <property type="entry name" value="HTH_ARAC_FAMILY_2"/>
    <property type="match status" value="1"/>
</dbReference>
<dbReference type="EMBL" id="CP095049">
    <property type="protein sequence ID" value="UOQ55636.1"/>
    <property type="molecule type" value="Genomic_DNA"/>
</dbReference>
<evidence type="ECO:0000256" key="2">
    <source>
        <dbReference type="ARBA" id="ARBA00023125"/>
    </source>
</evidence>
<keyword evidence="1" id="KW-0805">Transcription regulation</keyword>
<sequence>MDFQQFAPPESLQGVVRYFWTLQQPESGPKTFRTIADGCPGLILQHPGGGAILDQTAKPWPELLLYGQATQATTMVAEGPFQLVGACLQPGAERLVFNLRADELTDTCLDASLLPGPGRCFARQLLHTESLPAQLDLLTTLLLAARRATQVRPEPGVQHALTQILRSQGRVSLPTLLAELPFSERSFQRKFQEYVGVSPKLFARICRFQTSLGQLRAAQYEKLSDLASANDYADQSHHIRAFREFAGVSPHQYGKRTREVLENLTELL</sequence>
<evidence type="ECO:0000259" key="4">
    <source>
        <dbReference type="PROSITE" id="PS01124"/>
    </source>
</evidence>
<accession>A0ABY4FHN9</accession>
<dbReference type="Proteomes" id="UP000831785">
    <property type="component" value="Chromosome"/>
</dbReference>
<dbReference type="Gene3D" id="1.10.10.60">
    <property type="entry name" value="Homeodomain-like"/>
    <property type="match status" value="1"/>
</dbReference>
<name>A0ABY4FHN9_9BACT</name>
<evidence type="ECO:0000313" key="5">
    <source>
        <dbReference type="EMBL" id="UOQ55636.1"/>
    </source>
</evidence>
<dbReference type="SMART" id="SM00342">
    <property type="entry name" value="HTH_ARAC"/>
    <property type="match status" value="1"/>
</dbReference>
<evidence type="ECO:0000313" key="6">
    <source>
        <dbReference type="Proteomes" id="UP000831785"/>
    </source>
</evidence>
<dbReference type="InterPro" id="IPR018060">
    <property type="entry name" value="HTH_AraC"/>
</dbReference>
<dbReference type="PANTHER" id="PTHR46796">
    <property type="entry name" value="HTH-TYPE TRANSCRIPTIONAL ACTIVATOR RHAS-RELATED"/>
    <property type="match status" value="1"/>
</dbReference>